<dbReference type="InterPro" id="IPR036508">
    <property type="entry name" value="Chitin-bd_dom_sf"/>
</dbReference>
<evidence type="ECO:0000313" key="11">
    <source>
        <dbReference type="EMBL" id="CAH2058203.1"/>
    </source>
</evidence>
<feature type="domain" description="GH18" evidence="10">
    <location>
        <begin position="24"/>
        <end position="397"/>
    </location>
</feature>
<dbReference type="SMART" id="SM00636">
    <property type="entry name" value="Glyco_18"/>
    <property type="match status" value="1"/>
</dbReference>
<keyword evidence="2" id="KW-0147">Chitin-binding</keyword>
<evidence type="ECO:0000256" key="7">
    <source>
        <dbReference type="SAM" id="MobiDB-lite"/>
    </source>
</evidence>
<name>A0ABN8IKN8_9NEOP</name>
<dbReference type="Pfam" id="PF01607">
    <property type="entry name" value="CBM_14"/>
    <property type="match status" value="1"/>
</dbReference>
<feature type="chain" id="PRO_5045157102" description="Chitinase" evidence="8">
    <location>
        <begin position="22"/>
        <end position="494"/>
    </location>
</feature>
<dbReference type="Gene3D" id="3.10.50.10">
    <property type="match status" value="1"/>
</dbReference>
<dbReference type="SMART" id="SM00494">
    <property type="entry name" value="ChtBD2"/>
    <property type="match status" value="1"/>
</dbReference>
<evidence type="ECO:0008006" key="13">
    <source>
        <dbReference type="Google" id="ProtNLM"/>
    </source>
</evidence>
<dbReference type="SUPFAM" id="SSF57625">
    <property type="entry name" value="Invertebrate chitin-binding proteins"/>
    <property type="match status" value="1"/>
</dbReference>
<dbReference type="PROSITE" id="PS50940">
    <property type="entry name" value="CHIT_BIND_II"/>
    <property type="match status" value="1"/>
</dbReference>
<evidence type="ECO:0000256" key="2">
    <source>
        <dbReference type="ARBA" id="ARBA00022669"/>
    </source>
</evidence>
<feature type="region of interest" description="Disordered" evidence="7">
    <location>
        <begin position="402"/>
        <end position="434"/>
    </location>
</feature>
<evidence type="ECO:0000256" key="5">
    <source>
        <dbReference type="ARBA" id="ARBA00023295"/>
    </source>
</evidence>
<feature type="non-terminal residue" evidence="11">
    <location>
        <position position="494"/>
    </location>
</feature>
<dbReference type="InterPro" id="IPR011583">
    <property type="entry name" value="Chitinase_II/V-like_cat"/>
</dbReference>
<evidence type="ECO:0000313" key="12">
    <source>
        <dbReference type="Proteomes" id="UP000837857"/>
    </source>
</evidence>
<protein>
    <recommendedName>
        <fullName evidence="13">Chitinase</fullName>
    </recommendedName>
</protein>
<dbReference type="InterPro" id="IPR001579">
    <property type="entry name" value="Glyco_hydro_18_chit_AS"/>
</dbReference>
<dbReference type="InterPro" id="IPR001223">
    <property type="entry name" value="Glyco_hydro18_cat"/>
</dbReference>
<proteinExistence type="inferred from homology"/>
<evidence type="ECO:0000256" key="8">
    <source>
        <dbReference type="SAM" id="SignalP"/>
    </source>
</evidence>
<evidence type="ECO:0000256" key="3">
    <source>
        <dbReference type="ARBA" id="ARBA00022801"/>
    </source>
</evidence>
<dbReference type="InterPro" id="IPR050314">
    <property type="entry name" value="Glycosyl_Hydrlase_18"/>
</dbReference>
<keyword evidence="8" id="KW-0732">Signal</keyword>
<accession>A0ABN8IKN8</accession>
<keyword evidence="5 6" id="KW-0326">Glycosidase</keyword>
<sequence>MSFTWFPVAVLLTTFVNFGISSQKVVHCYYGSWATYRPSLGKFDVEDIDTSLCTHLVYAFAGINSQGTIISLDPYLDLPENWGRNNFAKFNALKVGKPNLKTILGVGGWNEGSAKYSRMAASPLLRKNFTISAVKIILDHGFDGLNLDWEYPNRRDSVNGAADIENFVLLLGELRQEFDKHGLLLSAAVAAVKDMASLSYDIPGISKYLDLVNIMTYDLYGPWDPTTGHNAPLHKGESQAQFPKEQLYTVDVAIDYWIGSGCPPEKLLIGLPAYGHTFTLSSAGANGVGDPSNGPGLAGPYTATNGNIGYNEFCYKLKTEAWDLRYDKLAMVPYAVQGKNWVSYDDADSLRAKVEYALKQNIAGVMVWSIETDDFRGVCSDEKYPLLKSINTALGNIPNNATQTTINSTATTPSMTPTTPKPTTTVPNTGGTTAPSSICKSEGLQPDPADVTSFYICVSDINGNLIPYKFKCPNNLHWDNANLICNYPDQIKVL</sequence>
<organism evidence="11 12">
    <name type="scientific">Iphiclides podalirius</name>
    <name type="common">scarce swallowtail</name>
    <dbReference type="NCBI Taxonomy" id="110791"/>
    <lineage>
        <taxon>Eukaryota</taxon>
        <taxon>Metazoa</taxon>
        <taxon>Ecdysozoa</taxon>
        <taxon>Arthropoda</taxon>
        <taxon>Hexapoda</taxon>
        <taxon>Insecta</taxon>
        <taxon>Pterygota</taxon>
        <taxon>Neoptera</taxon>
        <taxon>Endopterygota</taxon>
        <taxon>Lepidoptera</taxon>
        <taxon>Glossata</taxon>
        <taxon>Ditrysia</taxon>
        <taxon>Papilionoidea</taxon>
        <taxon>Papilionidae</taxon>
        <taxon>Papilioninae</taxon>
        <taxon>Iphiclides</taxon>
    </lineage>
</organism>
<keyword evidence="12" id="KW-1185">Reference proteome</keyword>
<dbReference type="EMBL" id="OW152837">
    <property type="protein sequence ID" value="CAH2058203.1"/>
    <property type="molecule type" value="Genomic_DNA"/>
</dbReference>
<gene>
    <name evidence="11" type="ORF">IPOD504_LOCUS10486</name>
</gene>
<dbReference type="PROSITE" id="PS01095">
    <property type="entry name" value="GH18_1"/>
    <property type="match status" value="1"/>
</dbReference>
<dbReference type="Gene3D" id="2.170.140.10">
    <property type="entry name" value="Chitin binding domain"/>
    <property type="match status" value="1"/>
</dbReference>
<comment type="similarity">
    <text evidence="1">Belongs to the glycosyl hydrolase 18 family. Chitinase class II subfamily.</text>
</comment>
<dbReference type="InterPro" id="IPR029070">
    <property type="entry name" value="Chitinase_insertion_sf"/>
</dbReference>
<evidence type="ECO:0000259" key="9">
    <source>
        <dbReference type="PROSITE" id="PS50940"/>
    </source>
</evidence>
<dbReference type="Gene3D" id="3.20.20.80">
    <property type="entry name" value="Glycosidases"/>
    <property type="match status" value="1"/>
</dbReference>
<dbReference type="Pfam" id="PF00704">
    <property type="entry name" value="Glyco_hydro_18"/>
    <property type="match status" value="1"/>
</dbReference>
<dbReference type="SUPFAM" id="SSF51445">
    <property type="entry name" value="(Trans)glycosidases"/>
    <property type="match status" value="1"/>
</dbReference>
<evidence type="ECO:0000256" key="4">
    <source>
        <dbReference type="ARBA" id="ARBA00023157"/>
    </source>
</evidence>
<dbReference type="InterPro" id="IPR017853">
    <property type="entry name" value="GH"/>
</dbReference>
<dbReference type="CDD" id="cd02872">
    <property type="entry name" value="GH18_chitolectin_chitotriosidase"/>
    <property type="match status" value="1"/>
</dbReference>
<reference evidence="11" key="1">
    <citation type="submission" date="2022-03" db="EMBL/GenBank/DDBJ databases">
        <authorList>
            <person name="Martin H S."/>
        </authorList>
    </citation>
    <scope>NUCLEOTIDE SEQUENCE</scope>
</reference>
<evidence type="ECO:0000259" key="10">
    <source>
        <dbReference type="PROSITE" id="PS51910"/>
    </source>
</evidence>
<dbReference type="PANTHER" id="PTHR11177">
    <property type="entry name" value="CHITINASE"/>
    <property type="match status" value="1"/>
</dbReference>
<keyword evidence="4" id="KW-1015">Disulfide bond</keyword>
<dbReference type="Proteomes" id="UP000837857">
    <property type="component" value="Chromosome 25"/>
</dbReference>
<feature type="domain" description="Chitin-binding type-2" evidence="9">
    <location>
        <begin position="436"/>
        <end position="494"/>
    </location>
</feature>
<evidence type="ECO:0000256" key="6">
    <source>
        <dbReference type="RuleBase" id="RU000489"/>
    </source>
</evidence>
<dbReference type="InterPro" id="IPR002557">
    <property type="entry name" value="Chitin-bd_dom"/>
</dbReference>
<dbReference type="PROSITE" id="PS51910">
    <property type="entry name" value="GH18_2"/>
    <property type="match status" value="1"/>
</dbReference>
<keyword evidence="3 6" id="KW-0378">Hydrolase</keyword>
<feature type="signal peptide" evidence="8">
    <location>
        <begin position="1"/>
        <end position="21"/>
    </location>
</feature>
<dbReference type="SUPFAM" id="SSF54556">
    <property type="entry name" value="Chitinase insertion domain"/>
    <property type="match status" value="1"/>
</dbReference>
<evidence type="ECO:0000256" key="1">
    <source>
        <dbReference type="ARBA" id="ARBA00009121"/>
    </source>
</evidence>
<dbReference type="PANTHER" id="PTHR11177:SF360">
    <property type="entry name" value="CHITINASE 4-RELATED"/>
    <property type="match status" value="1"/>
</dbReference>